<evidence type="ECO:0000313" key="4">
    <source>
        <dbReference type="Proteomes" id="UP001499993"/>
    </source>
</evidence>
<dbReference type="PANTHER" id="PTHR43798:SF33">
    <property type="entry name" value="HYDROLASE, PUTATIVE (AFU_ORTHOLOGUE AFUA_2G14860)-RELATED"/>
    <property type="match status" value="1"/>
</dbReference>
<gene>
    <name evidence="3" type="ORF">GCM10023224_43210</name>
</gene>
<sequence>MPTATAPPWEAVVAGGDDAPELAARGRDGAGTPLVLLHGLGSTLEEWEPVAELLAPRHAVVTYDLRGHGHSADGDWTVEGHVADLARVIDRFALRTPVVAGHGLGGVAATLLATRRGDLSAAVTVDGFCLPGAGLVAEHLGLGAEEAEANAAAADAFAVDQMSAACSPMPAEVFDRLLTSYRAGAFGLPGAVLQATTRRAAVHDDRLVFLRPGPRATRALWADLASYDTDALAARLRVPALALVADRPLPPIPGAPVRFGEIVAAHTAHELASRFPCRTPRRLDAPFPAHVSAPAAVAREIEEFLDGLESRAAAGPPRNPPGAAPSAAPPRQRTARGGSALPPL</sequence>
<evidence type="ECO:0000313" key="3">
    <source>
        <dbReference type="EMBL" id="GAA4953537.1"/>
    </source>
</evidence>
<dbReference type="SUPFAM" id="SSF53474">
    <property type="entry name" value="alpha/beta-Hydrolases"/>
    <property type="match status" value="1"/>
</dbReference>
<evidence type="ECO:0000256" key="1">
    <source>
        <dbReference type="SAM" id="MobiDB-lite"/>
    </source>
</evidence>
<dbReference type="InterPro" id="IPR000073">
    <property type="entry name" value="AB_hydrolase_1"/>
</dbReference>
<dbReference type="Proteomes" id="UP001499993">
    <property type="component" value="Unassembled WGS sequence"/>
</dbReference>
<dbReference type="InterPro" id="IPR050266">
    <property type="entry name" value="AB_hydrolase_sf"/>
</dbReference>
<feature type="region of interest" description="Disordered" evidence="1">
    <location>
        <begin position="308"/>
        <end position="344"/>
    </location>
</feature>
<dbReference type="Gene3D" id="3.40.50.1820">
    <property type="entry name" value="alpha/beta hydrolase"/>
    <property type="match status" value="1"/>
</dbReference>
<feature type="compositionally biased region" description="Low complexity" evidence="1">
    <location>
        <begin position="324"/>
        <end position="336"/>
    </location>
</feature>
<comment type="caution">
    <text evidence="3">The sequence shown here is derived from an EMBL/GenBank/DDBJ whole genome shotgun (WGS) entry which is preliminary data.</text>
</comment>
<evidence type="ECO:0000259" key="2">
    <source>
        <dbReference type="Pfam" id="PF00561"/>
    </source>
</evidence>
<organism evidence="3 4">
    <name type="scientific">Streptomonospora halophila</name>
    <dbReference type="NCBI Taxonomy" id="427369"/>
    <lineage>
        <taxon>Bacteria</taxon>
        <taxon>Bacillati</taxon>
        <taxon>Actinomycetota</taxon>
        <taxon>Actinomycetes</taxon>
        <taxon>Streptosporangiales</taxon>
        <taxon>Nocardiopsidaceae</taxon>
        <taxon>Streptomonospora</taxon>
    </lineage>
</organism>
<dbReference type="PANTHER" id="PTHR43798">
    <property type="entry name" value="MONOACYLGLYCEROL LIPASE"/>
    <property type="match status" value="1"/>
</dbReference>
<feature type="domain" description="AB hydrolase-1" evidence="2">
    <location>
        <begin position="33"/>
        <end position="127"/>
    </location>
</feature>
<name>A0ABP9GUK4_9ACTN</name>
<keyword evidence="4" id="KW-1185">Reference proteome</keyword>
<dbReference type="EMBL" id="BAABIK010000030">
    <property type="protein sequence ID" value="GAA4953537.1"/>
    <property type="molecule type" value="Genomic_DNA"/>
</dbReference>
<dbReference type="InterPro" id="IPR029058">
    <property type="entry name" value="AB_hydrolase_fold"/>
</dbReference>
<reference evidence="4" key="1">
    <citation type="journal article" date="2019" name="Int. J. Syst. Evol. Microbiol.">
        <title>The Global Catalogue of Microorganisms (GCM) 10K type strain sequencing project: providing services to taxonomists for standard genome sequencing and annotation.</title>
        <authorList>
            <consortium name="The Broad Institute Genomics Platform"/>
            <consortium name="The Broad Institute Genome Sequencing Center for Infectious Disease"/>
            <person name="Wu L."/>
            <person name="Ma J."/>
        </authorList>
    </citation>
    <scope>NUCLEOTIDE SEQUENCE [LARGE SCALE GENOMIC DNA]</scope>
    <source>
        <strain evidence="4">JCM 18123</strain>
    </source>
</reference>
<accession>A0ABP9GUK4</accession>
<dbReference type="RefSeq" id="WP_345558495.1">
    <property type="nucleotide sequence ID" value="NZ_BAABIK010000030.1"/>
</dbReference>
<protein>
    <recommendedName>
        <fullName evidence="2">AB hydrolase-1 domain-containing protein</fullName>
    </recommendedName>
</protein>
<dbReference type="Pfam" id="PF00561">
    <property type="entry name" value="Abhydrolase_1"/>
    <property type="match status" value="1"/>
</dbReference>
<proteinExistence type="predicted"/>